<dbReference type="EMBL" id="ML158578">
    <property type="protein sequence ID" value="THK32916.1"/>
    <property type="molecule type" value="Genomic_DNA"/>
</dbReference>
<keyword evidence="5" id="KW-0552">Olfaction</keyword>
<evidence type="ECO:0000256" key="3">
    <source>
        <dbReference type="ARBA" id="ARBA00022606"/>
    </source>
</evidence>
<evidence type="ECO:0000256" key="7">
    <source>
        <dbReference type="ARBA" id="ARBA00023136"/>
    </source>
</evidence>
<dbReference type="GO" id="GO:0004984">
    <property type="term" value="F:olfactory receptor activity"/>
    <property type="evidence" value="ECO:0007669"/>
    <property type="project" value="InterPro"/>
</dbReference>
<dbReference type="GO" id="GO:0005549">
    <property type="term" value="F:odorant binding"/>
    <property type="evidence" value="ECO:0007669"/>
    <property type="project" value="InterPro"/>
</dbReference>
<dbReference type="PANTHER" id="PTHR21137:SF35">
    <property type="entry name" value="ODORANT RECEPTOR 19A-RELATED"/>
    <property type="match status" value="1"/>
</dbReference>
<keyword evidence="8 11" id="KW-0675">Receptor</keyword>
<dbReference type="AlphaFoldDB" id="A0A4E0RND3"/>
<keyword evidence="3" id="KW-0716">Sensory transduction</keyword>
<reference evidence="11" key="1">
    <citation type="submission" date="2019-02" db="EMBL/GenBank/DDBJ databases">
        <title>Genome of the parasitoid wasp Diachasma alloeum, an emerging model for ecological speciation and transitions to asexual reproduction.</title>
        <authorList>
            <person name="Robertson H.M."/>
            <person name="Walden K.K."/>
            <person name="Tvedte E.S."/>
            <person name="Hood G.R."/>
            <person name="Feder J.L."/>
            <person name="Forbes A.A."/>
            <person name="Logsdon J.M."/>
            <person name="Mcelroy K.E."/>
        </authorList>
    </citation>
    <scope>NUCLEOTIDE SEQUENCE [LARGE SCALE GENOMIC DNA]</scope>
    <source>
        <strain evidence="11">Michigan</strain>
    </source>
</reference>
<keyword evidence="9" id="KW-0807">Transducer</keyword>
<dbReference type="Proteomes" id="UP000297026">
    <property type="component" value="Unassembled WGS sequence"/>
</dbReference>
<keyword evidence="2" id="KW-1003">Cell membrane</keyword>
<accession>A0A4E0RND3</accession>
<keyword evidence="12" id="KW-1185">Reference proteome</keyword>
<dbReference type="PANTHER" id="PTHR21137">
    <property type="entry name" value="ODORANT RECEPTOR"/>
    <property type="match status" value="1"/>
</dbReference>
<dbReference type="GO" id="GO:0007165">
    <property type="term" value="P:signal transduction"/>
    <property type="evidence" value="ECO:0007669"/>
    <property type="project" value="UniProtKB-KW"/>
</dbReference>
<evidence type="ECO:0000256" key="10">
    <source>
        <dbReference type="SAM" id="Phobius"/>
    </source>
</evidence>
<evidence type="ECO:0000256" key="4">
    <source>
        <dbReference type="ARBA" id="ARBA00022692"/>
    </source>
</evidence>
<keyword evidence="4 10" id="KW-0812">Transmembrane</keyword>
<dbReference type="InterPro" id="IPR004117">
    <property type="entry name" value="7tm6_olfct_rcpt"/>
</dbReference>
<name>A0A4E0RND3_9HYME</name>
<protein>
    <submittedName>
        <fullName evidence="11">Odorant receptor 53INT</fullName>
    </submittedName>
</protein>
<evidence type="ECO:0000256" key="5">
    <source>
        <dbReference type="ARBA" id="ARBA00022725"/>
    </source>
</evidence>
<sequence length="233" mass="26765">MGKQSTPEFVIQWTKFATGILFTWPPSSKSTRLTEIIFKICWCISFILAVANVLPLLSTMYYQRNNFMELTDCLSTVLCFMQVTLRLIIAKNHYHRFQYLIEEMETFVKNASPHEREVLTTYVKRVSPCYFLYNVVTLGATVIYVIGPFITDQQLPNAAEFPFSVDEHPVYDIVYLLEAIAGIQCSCSSAFICQTCLLLWYGTIQLDFLAEKIEHVTSSQELAECISVHQHIL</sequence>
<evidence type="ECO:0000256" key="8">
    <source>
        <dbReference type="ARBA" id="ARBA00023170"/>
    </source>
</evidence>
<keyword evidence="6 10" id="KW-1133">Transmembrane helix</keyword>
<gene>
    <name evidence="11" type="primary">Or53INT</name>
    <name evidence="11" type="ORF">DALL_DALL000083</name>
</gene>
<evidence type="ECO:0000256" key="1">
    <source>
        <dbReference type="ARBA" id="ARBA00004651"/>
    </source>
</evidence>
<dbReference type="GO" id="GO:0005886">
    <property type="term" value="C:plasma membrane"/>
    <property type="evidence" value="ECO:0007669"/>
    <property type="project" value="UniProtKB-SubCell"/>
</dbReference>
<evidence type="ECO:0000256" key="6">
    <source>
        <dbReference type="ARBA" id="ARBA00022989"/>
    </source>
</evidence>
<proteinExistence type="predicted"/>
<evidence type="ECO:0000313" key="12">
    <source>
        <dbReference type="Proteomes" id="UP000297026"/>
    </source>
</evidence>
<organism evidence="11 12">
    <name type="scientific">Diachasma alloeum</name>
    <dbReference type="NCBI Taxonomy" id="454923"/>
    <lineage>
        <taxon>Eukaryota</taxon>
        <taxon>Metazoa</taxon>
        <taxon>Ecdysozoa</taxon>
        <taxon>Arthropoda</taxon>
        <taxon>Hexapoda</taxon>
        <taxon>Insecta</taxon>
        <taxon>Pterygota</taxon>
        <taxon>Neoptera</taxon>
        <taxon>Endopterygota</taxon>
        <taxon>Hymenoptera</taxon>
        <taxon>Apocrita</taxon>
        <taxon>Ichneumonoidea</taxon>
        <taxon>Braconidae</taxon>
        <taxon>Opiinae</taxon>
        <taxon>Diachasma</taxon>
    </lineage>
</organism>
<evidence type="ECO:0000256" key="2">
    <source>
        <dbReference type="ARBA" id="ARBA00022475"/>
    </source>
</evidence>
<keyword evidence="7 10" id="KW-0472">Membrane</keyword>
<feature type="transmembrane region" description="Helical" evidence="10">
    <location>
        <begin position="130"/>
        <end position="150"/>
    </location>
</feature>
<feature type="transmembrane region" description="Helical" evidence="10">
    <location>
        <begin position="36"/>
        <end position="61"/>
    </location>
</feature>
<evidence type="ECO:0000313" key="11">
    <source>
        <dbReference type="EMBL" id="THK32916.1"/>
    </source>
</evidence>
<evidence type="ECO:0000256" key="9">
    <source>
        <dbReference type="ARBA" id="ARBA00023224"/>
    </source>
</evidence>
<comment type="subcellular location">
    <subcellularLocation>
        <location evidence="1">Cell membrane</location>
        <topology evidence="1">Multi-pass membrane protein</topology>
    </subcellularLocation>
</comment>